<keyword evidence="12" id="KW-1133">Transmembrane helix</keyword>
<comment type="catalytic activity">
    <reaction evidence="1 8">
        <text>3-dehydroquinate = 3-dehydroshikimate + H2O</text>
        <dbReference type="Rhea" id="RHEA:21096"/>
        <dbReference type="ChEBI" id="CHEBI:15377"/>
        <dbReference type="ChEBI" id="CHEBI:16630"/>
        <dbReference type="ChEBI" id="CHEBI:32364"/>
        <dbReference type="EC" id="4.2.1.10"/>
    </reaction>
</comment>
<dbReference type="UniPathway" id="UPA00053">
    <property type="reaction ID" value="UER00086"/>
</dbReference>
<evidence type="ECO:0000256" key="1">
    <source>
        <dbReference type="ARBA" id="ARBA00001864"/>
    </source>
</evidence>
<dbReference type="GO" id="GO:0019631">
    <property type="term" value="P:quinate catabolic process"/>
    <property type="evidence" value="ECO:0007669"/>
    <property type="project" value="TreeGrafter"/>
</dbReference>
<feature type="transmembrane region" description="Helical" evidence="12">
    <location>
        <begin position="126"/>
        <end position="147"/>
    </location>
</feature>
<dbReference type="NCBIfam" id="NF003805">
    <property type="entry name" value="PRK05395.1-2"/>
    <property type="match status" value="1"/>
</dbReference>
<dbReference type="GO" id="GO:0003855">
    <property type="term" value="F:3-dehydroquinate dehydratase activity"/>
    <property type="evidence" value="ECO:0007669"/>
    <property type="project" value="UniProtKB-UniRule"/>
</dbReference>
<dbReference type="Gene3D" id="3.40.50.9100">
    <property type="entry name" value="Dehydroquinase, class II"/>
    <property type="match status" value="1"/>
</dbReference>
<evidence type="ECO:0000256" key="11">
    <source>
        <dbReference type="PIRSR" id="PIRSR001399-3"/>
    </source>
</evidence>
<dbReference type="Pfam" id="PF01220">
    <property type="entry name" value="DHquinase_II"/>
    <property type="match status" value="1"/>
</dbReference>
<dbReference type="InterPro" id="IPR001874">
    <property type="entry name" value="DHquinase_II"/>
</dbReference>
<keyword evidence="14" id="KW-1185">Reference proteome</keyword>
<evidence type="ECO:0000313" key="13">
    <source>
        <dbReference type="EMBL" id="MBA8828865.1"/>
    </source>
</evidence>
<protein>
    <recommendedName>
        <fullName evidence="5 8">3-dehydroquinate dehydratase</fullName>
        <shortName evidence="8">3-dehydroquinase</shortName>
        <ecNumber evidence="5 8">4.2.1.10</ecNumber>
    </recommendedName>
    <alternativeName>
        <fullName evidence="8">Type II DHQase</fullName>
    </alternativeName>
</protein>
<keyword evidence="12" id="KW-0472">Membrane</keyword>
<feature type="binding site" evidence="8 10">
    <location>
        <position position="118"/>
    </location>
    <ligand>
        <name>substrate</name>
    </ligand>
</feature>
<name>A0A7W3JTE6_9MICO</name>
<evidence type="ECO:0000256" key="3">
    <source>
        <dbReference type="ARBA" id="ARBA00011037"/>
    </source>
</evidence>
<dbReference type="GO" id="GO:0008652">
    <property type="term" value="P:amino acid biosynthetic process"/>
    <property type="evidence" value="ECO:0007669"/>
    <property type="project" value="UniProtKB-KW"/>
</dbReference>
<dbReference type="GO" id="GO:0009073">
    <property type="term" value="P:aromatic amino acid family biosynthetic process"/>
    <property type="evidence" value="ECO:0007669"/>
    <property type="project" value="UniProtKB-KW"/>
</dbReference>
<evidence type="ECO:0000256" key="9">
    <source>
        <dbReference type="PIRSR" id="PIRSR001399-1"/>
    </source>
</evidence>
<evidence type="ECO:0000256" key="4">
    <source>
        <dbReference type="ARBA" id="ARBA00011193"/>
    </source>
</evidence>
<feature type="binding site" evidence="8 10">
    <location>
        <position position="81"/>
    </location>
    <ligand>
        <name>substrate</name>
    </ligand>
</feature>
<evidence type="ECO:0000256" key="8">
    <source>
        <dbReference type="HAMAP-Rule" id="MF_00169"/>
    </source>
</evidence>
<comment type="similarity">
    <text evidence="3 8">Belongs to the type-II 3-dehydroquinase family.</text>
</comment>
<reference evidence="13 14" key="1">
    <citation type="submission" date="2020-07" db="EMBL/GenBank/DDBJ databases">
        <title>Sequencing the genomes of 1000 actinobacteria strains.</title>
        <authorList>
            <person name="Klenk H.-P."/>
        </authorList>
    </citation>
    <scope>NUCLEOTIDE SEQUENCE [LARGE SCALE GENOMIC DNA]</scope>
    <source>
        <strain evidence="13 14">DSM 23737</strain>
    </source>
</reference>
<dbReference type="GO" id="GO:0009423">
    <property type="term" value="P:chorismate biosynthetic process"/>
    <property type="evidence" value="ECO:0007669"/>
    <property type="project" value="UniProtKB-UniRule"/>
</dbReference>
<dbReference type="NCBIfam" id="NF003806">
    <property type="entry name" value="PRK05395.1-3"/>
    <property type="match status" value="1"/>
</dbReference>
<gene>
    <name evidence="8" type="primary">aroQ</name>
    <name evidence="13" type="ORF">FB555_000963</name>
</gene>
<keyword evidence="6 8" id="KW-0057">Aromatic amino acid biosynthesis</keyword>
<evidence type="ECO:0000256" key="5">
    <source>
        <dbReference type="ARBA" id="ARBA00012060"/>
    </source>
</evidence>
<dbReference type="PIRSF" id="PIRSF001399">
    <property type="entry name" value="DHquinase_II"/>
    <property type="match status" value="1"/>
</dbReference>
<evidence type="ECO:0000256" key="12">
    <source>
        <dbReference type="SAM" id="Phobius"/>
    </source>
</evidence>
<dbReference type="Proteomes" id="UP000524237">
    <property type="component" value="Unassembled WGS sequence"/>
</dbReference>
<dbReference type="PANTHER" id="PTHR21272:SF3">
    <property type="entry name" value="CATABOLIC 3-DEHYDROQUINASE"/>
    <property type="match status" value="1"/>
</dbReference>
<dbReference type="PROSITE" id="PS01029">
    <property type="entry name" value="DEHYDROQUINASE_II"/>
    <property type="match status" value="1"/>
</dbReference>
<dbReference type="SUPFAM" id="SSF52304">
    <property type="entry name" value="Type II 3-dehydroquinate dehydratase"/>
    <property type="match status" value="1"/>
</dbReference>
<dbReference type="HAMAP" id="MF_00169">
    <property type="entry name" value="AroQ"/>
    <property type="match status" value="1"/>
</dbReference>
<feature type="binding site" evidence="8 10">
    <location>
        <position position="94"/>
    </location>
    <ligand>
        <name>substrate</name>
    </ligand>
</feature>
<dbReference type="EMBL" id="JACGWU010000002">
    <property type="protein sequence ID" value="MBA8828865.1"/>
    <property type="molecule type" value="Genomic_DNA"/>
</dbReference>
<comment type="pathway">
    <text evidence="2 8">Metabolic intermediate biosynthesis; chorismate biosynthesis; chorismate from D-erythrose 4-phosphate and phosphoenolpyruvate: step 3/7.</text>
</comment>
<comment type="subunit">
    <text evidence="4 8">Homododecamer.</text>
</comment>
<dbReference type="AlphaFoldDB" id="A0A7W3JTE6"/>
<feature type="binding site" evidence="8 10">
    <location>
        <position position="87"/>
    </location>
    <ligand>
        <name>substrate</name>
    </ligand>
</feature>
<feature type="binding site" evidence="8 10">
    <location>
        <begin position="108"/>
        <end position="109"/>
    </location>
    <ligand>
        <name>substrate</name>
    </ligand>
</feature>
<comment type="caution">
    <text evidence="13">The sequence shown here is derived from an EMBL/GenBank/DDBJ whole genome shotgun (WGS) entry which is preliminary data.</text>
</comment>
<feature type="active site" description="Proton donor" evidence="8 9">
    <location>
        <position position="107"/>
    </location>
</feature>
<organism evidence="13 14">
    <name type="scientific">Alpinimonas psychrophila</name>
    <dbReference type="NCBI Taxonomy" id="748908"/>
    <lineage>
        <taxon>Bacteria</taxon>
        <taxon>Bacillati</taxon>
        <taxon>Actinomycetota</taxon>
        <taxon>Actinomycetes</taxon>
        <taxon>Micrococcales</taxon>
        <taxon>Microbacteriaceae</taxon>
        <taxon>Alpinimonas</taxon>
    </lineage>
</organism>
<feature type="site" description="Transition state stabilizer" evidence="8 11">
    <location>
        <position position="25"/>
    </location>
</feature>
<dbReference type="NCBIfam" id="TIGR01088">
    <property type="entry name" value="aroQ"/>
    <property type="match status" value="1"/>
</dbReference>
<evidence type="ECO:0000256" key="7">
    <source>
        <dbReference type="ARBA" id="ARBA00023239"/>
    </source>
</evidence>
<comment type="function">
    <text evidence="8">Catalyzes a trans-dehydration via an enolate intermediate.</text>
</comment>
<sequence>MSARTISKTRVMVVNGPNLNLLGFREPAAYGTRSIKDLETLVRDAADLRGVEIDFRQSNHEGVIIDWLHEARTSSSAVILNPAALTHTSIGIRDAVLALDVPVAEVHISNIHARESFRNVSYVSEVADVVIIGAGFFSYVLGLHAVLETLDRRTV</sequence>
<dbReference type="RefSeq" id="WP_343046405.1">
    <property type="nucleotide sequence ID" value="NZ_JACGWU010000002.1"/>
</dbReference>
<feature type="active site" description="Proton acceptor" evidence="8 9">
    <location>
        <position position="30"/>
    </location>
</feature>
<evidence type="ECO:0000256" key="2">
    <source>
        <dbReference type="ARBA" id="ARBA00004902"/>
    </source>
</evidence>
<dbReference type="EC" id="4.2.1.10" evidence="5 8"/>
<dbReference type="NCBIfam" id="NF003807">
    <property type="entry name" value="PRK05395.1-4"/>
    <property type="match status" value="1"/>
</dbReference>
<keyword evidence="7 8" id="KW-0456">Lyase</keyword>
<dbReference type="InterPro" id="IPR018509">
    <property type="entry name" value="DHquinase_II_CS"/>
</dbReference>
<dbReference type="CDD" id="cd00466">
    <property type="entry name" value="DHQase_II"/>
    <property type="match status" value="1"/>
</dbReference>
<accession>A0A7W3JTE6</accession>
<evidence type="ECO:0000313" key="14">
    <source>
        <dbReference type="Proteomes" id="UP000524237"/>
    </source>
</evidence>
<keyword evidence="12" id="KW-0812">Transmembrane</keyword>
<dbReference type="PANTHER" id="PTHR21272">
    <property type="entry name" value="CATABOLIC 3-DEHYDROQUINASE"/>
    <property type="match status" value="1"/>
</dbReference>
<dbReference type="InterPro" id="IPR036441">
    <property type="entry name" value="DHquinase_II_sf"/>
</dbReference>
<evidence type="ECO:0000256" key="6">
    <source>
        <dbReference type="ARBA" id="ARBA00023141"/>
    </source>
</evidence>
<evidence type="ECO:0000256" key="10">
    <source>
        <dbReference type="PIRSR" id="PIRSR001399-2"/>
    </source>
</evidence>
<proteinExistence type="inferred from homology"/>
<keyword evidence="8" id="KW-0028">Amino-acid biosynthesis</keyword>